<keyword evidence="1 3" id="KW-0560">Oxidoreductase</keyword>
<dbReference type="InterPro" id="IPR016162">
    <property type="entry name" value="Ald_DH_N"/>
</dbReference>
<sequence length="544" mass="57562">MTDSQASSTTAASGSRVGTNPVAAAPAHARTAADVVTPEVVAQLTRDVVGSGRTANHSPFTGEKLADLPESTPEDVEAAFGRARAAQPAWAATPVRARAAVLLRFHDLVLQRQSEVLDLIQLETGKARLHAHEEVQAVAVAARHYGRRAASYLKPRRHTGVVPTLTKVTELRQPRGVVGQIAPWNYPLELSVGDALPAFVSGNAVVMKPDTETALTALWARDLLIEAGLPAEVFQVVIGEGPVVGPAVVSRADYVSFTGSTRTGREVAQGAAARLVGVSLELGGKNAMLVLEDADVERAAEGAVRACFSSAGQLCISIERLYVHESVADAFVQRFAARTKAMRLGSSLAYGADMGSLVGERQLETVSRHVAEAVEKGATLVAGGVARPDIGPLFYEPTILDGVEAPMAVCGEETFGPVVSIYRFGDDDEAVTLANATPYGLNSSVWTKNAGRGHRVAARLRTGTVNINEGYAPAYGSVQSPMGGMKDSGLGRRHGSEGILKYTEAQTVAQQRLMPLAPAFGMDDEKYAAFMTRSLKAMKAFRLR</sequence>
<reference evidence="6 7" key="1">
    <citation type="submission" date="2022-10" db="EMBL/GenBank/DDBJ databases">
        <title>The complete genomes of actinobacterial strains from the NBC collection.</title>
        <authorList>
            <person name="Joergensen T.S."/>
            <person name="Alvarez Arevalo M."/>
            <person name="Sterndorff E.B."/>
            <person name="Faurdal D."/>
            <person name="Vuksanovic O."/>
            <person name="Mourched A.-S."/>
            <person name="Charusanti P."/>
            <person name="Shaw S."/>
            <person name="Blin K."/>
            <person name="Weber T."/>
        </authorList>
    </citation>
    <scope>NUCLEOTIDE SEQUENCE [LARGE SCALE GENOMIC DNA]</scope>
    <source>
        <strain evidence="6 7">NBC_00185</strain>
    </source>
</reference>
<feature type="region of interest" description="Disordered" evidence="4">
    <location>
        <begin position="1"/>
        <end position="36"/>
    </location>
</feature>
<evidence type="ECO:0000256" key="4">
    <source>
        <dbReference type="SAM" id="MobiDB-lite"/>
    </source>
</evidence>
<feature type="compositionally biased region" description="Low complexity" evidence="4">
    <location>
        <begin position="23"/>
        <end position="33"/>
    </location>
</feature>
<dbReference type="RefSeq" id="WP_329830656.1">
    <property type="nucleotide sequence ID" value="NZ_CP108135.1"/>
</dbReference>
<feature type="active site" evidence="2">
    <location>
        <position position="281"/>
    </location>
</feature>
<dbReference type="Pfam" id="PF00171">
    <property type="entry name" value="Aldedh"/>
    <property type="match status" value="1"/>
</dbReference>
<name>A0ABZ1KBG9_9ACTN</name>
<accession>A0ABZ1KBG9</accession>
<dbReference type="SUPFAM" id="SSF53720">
    <property type="entry name" value="ALDH-like"/>
    <property type="match status" value="1"/>
</dbReference>
<dbReference type="EMBL" id="CP108135">
    <property type="protein sequence ID" value="WTP67745.1"/>
    <property type="molecule type" value="Genomic_DNA"/>
</dbReference>
<evidence type="ECO:0000256" key="2">
    <source>
        <dbReference type="PROSITE-ProRule" id="PRU10007"/>
    </source>
</evidence>
<evidence type="ECO:0000313" key="6">
    <source>
        <dbReference type="EMBL" id="WTP67745.1"/>
    </source>
</evidence>
<organism evidence="6 7">
    <name type="scientific">[Kitasatospora] papulosa</name>
    <dbReference type="NCBI Taxonomy" id="1464011"/>
    <lineage>
        <taxon>Bacteria</taxon>
        <taxon>Bacillati</taxon>
        <taxon>Actinomycetota</taxon>
        <taxon>Actinomycetes</taxon>
        <taxon>Kitasatosporales</taxon>
        <taxon>Streptomycetaceae</taxon>
        <taxon>Streptomyces</taxon>
    </lineage>
</organism>
<dbReference type="EC" id="1.2.1.79" evidence="6"/>
<dbReference type="Gene3D" id="3.40.605.10">
    <property type="entry name" value="Aldehyde Dehydrogenase, Chain A, domain 1"/>
    <property type="match status" value="1"/>
</dbReference>
<feature type="compositionally biased region" description="Low complexity" evidence="4">
    <location>
        <begin position="1"/>
        <end position="15"/>
    </location>
</feature>
<evidence type="ECO:0000259" key="5">
    <source>
        <dbReference type="Pfam" id="PF00171"/>
    </source>
</evidence>
<proteinExistence type="inferred from homology"/>
<feature type="region of interest" description="Disordered" evidence="4">
    <location>
        <begin position="51"/>
        <end position="70"/>
    </location>
</feature>
<protein>
    <submittedName>
        <fullName evidence="6">Succinic semialdehyde dehydrogenase</fullName>
        <ecNumber evidence="6">1.2.1.79</ecNumber>
    </submittedName>
</protein>
<dbReference type="InterPro" id="IPR016163">
    <property type="entry name" value="Ald_DH_C"/>
</dbReference>
<dbReference type="Gene3D" id="3.40.309.10">
    <property type="entry name" value="Aldehyde Dehydrogenase, Chain A, domain 2"/>
    <property type="match status" value="1"/>
</dbReference>
<dbReference type="PROSITE" id="PS00687">
    <property type="entry name" value="ALDEHYDE_DEHYDR_GLU"/>
    <property type="match status" value="1"/>
</dbReference>
<dbReference type="GO" id="GO:0036243">
    <property type="term" value="F:succinate-semialdehyde dehydrogenase (NADP+) activity"/>
    <property type="evidence" value="ECO:0007669"/>
    <property type="project" value="UniProtKB-EC"/>
</dbReference>
<feature type="domain" description="Aldehyde dehydrogenase" evidence="5">
    <location>
        <begin position="53"/>
        <end position="508"/>
    </location>
</feature>
<dbReference type="NCBIfam" id="NF006916">
    <property type="entry name" value="PRK09407.1"/>
    <property type="match status" value="1"/>
</dbReference>
<evidence type="ECO:0000256" key="3">
    <source>
        <dbReference type="RuleBase" id="RU003345"/>
    </source>
</evidence>
<dbReference type="InterPro" id="IPR015590">
    <property type="entry name" value="Aldehyde_DH_dom"/>
</dbReference>
<evidence type="ECO:0000256" key="1">
    <source>
        <dbReference type="ARBA" id="ARBA00023002"/>
    </source>
</evidence>
<dbReference type="InterPro" id="IPR016161">
    <property type="entry name" value="Ald_DH/histidinol_DH"/>
</dbReference>
<evidence type="ECO:0000313" key="7">
    <source>
        <dbReference type="Proteomes" id="UP001622496"/>
    </source>
</evidence>
<keyword evidence="7" id="KW-1185">Reference proteome</keyword>
<gene>
    <name evidence="6" type="ORF">OG560_20900</name>
</gene>
<dbReference type="CDD" id="cd07101">
    <property type="entry name" value="ALDH_SSADH2_GabD2"/>
    <property type="match status" value="1"/>
</dbReference>
<comment type="similarity">
    <text evidence="3">Belongs to the aldehyde dehydrogenase family.</text>
</comment>
<dbReference type="Proteomes" id="UP001622496">
    <property type="component" value="Chromosome"/>
</dbReference>
<dbReference type="PANTHER" id="PTHR11699">
    <property type="entry name" value="ALDEHYDE DEHYDROGENASE-RELATED"/>
    <property type="match status" value="1"/>
</dbReference>
<dbReference type="InterPro" id="IPR029510">
    <property type="entry name" value="Ald_DH_CS_GLU"/>
</dbReference>